<reference evidence="2 3" key="1">
    <citation type="submission" date="2016-10" db="EMBL/GenBank/DDBJ databases">
        <authorList>
            <person name="de Groot N.N."/>
        </authorList>
    </citation>
    <scope>NUCLEOTIDE SEQUENCE [LARGE SCALE GENOMIC DNA]</scope>
    <source>
        <strain evidence="2 3">LMG 25475</strain>
    </source>
</reference>
<evidence type="ECO:0000259" key="1">
    <source>
        <dbReference type="Pfam" id="PF20026"/>
    </source>
</evidence>
<organism evidence="2 3">
    <name type="scientific">Phytopseudomonas seleniipraecipitans</name>
    <dbReference type="NCBI Taxonomy" id="640205"/>
    <lineage>
        <taxon>Bacteria</taxon>
        <taxon>Pseudomonadati</taxon>
        <taxon>Pseudomonadota</taxon>
        <taxon>Gammaproteobacteria</taxon>
        <taxon>Pseudomonadales</taxon>
        <taxon>Pseudomonadaceae</taxon>
        <taxon>Phytopseudomonas</taxon>
    </lineage>
</organism>
<protein>
    <recommendedName>
        <fullName evidence="1">DUF6434 domain-containing protein</fullName>
    </recommendedName>
</protein>
<evidence type="ECO:0000313" key="2">
    <source>
        <dbReference type="EMBL" id="SDE88798.1"/>
    </source>
</evidence>
<proteinExistence type="predicted"/>
<dbReference type="InterPro" id="IPR045492">
    <property type="entry name" value="DUF6434"/>
</dbReference>
<dbReference type="AlphaFoldDB" id="A0A1G7GKU6"/>
<dbReference type="Pfam" id="PF20026">
    <property type="entry name" value="DUF6434"/>
    <property type="match status" value="1"/>
</dbReference>
<feature type="domain" description="DUF6434" evidence="1">
    <location>
        <begin position="3"/>
        <end position="66"/>
    </location>
</feature>
<dbReference type="OrthoDB" id="9778090at2"/>
<dbReference type="EMBL" id="FNBM01000001">
    <property type="protein sequence ID" value="SDE88798.1"/>
    <property type="molecule type" value="Genomic_DNA"/>
</dbReference>
<dbReference type="Proteomes" id="UP000243378">
    <property type="component" value="Unassembled WGS sequence"/>
</dbReference>
<sequence length="76" mass="8839">MAFDWHSGTIERDTVIDGTYRNTQKVRRFMLQQCGADFRFDRPFMAWIRSGAPSTMGDVVDEWKRRHGSSSTRPAI</sequence>
<dbReference type="STRING" id="640205.SAMN05216381_0238"/>
<dbReference type="RefSeq" id="WP_092363712.1">
    <property type="nucleotide sequence ID" value="NZ_FNBM01000001.1"/>
</dbReference>
<gene>
    <name evidence="2" type="ORF">SAMN05216381_0238</name>
</gene>
<evidence type="ECO:0000313" key="3">
    <source>
        <dbReference type="Proteomes" id="UP000243378"/>
    </source>
</evidence>
<name>A0A1G7GKU6_9GAMM</name>
<accession>A0A1G7GKU6</accession>